<dbReference type="InterPro" id="IPR011330">
    <property type="entry name" value="Glyco_hydro/deAcase_b/a-brl"/>
</dbReference>
<dbReference type="PANTHER" id="PTHR10587">
    <property type="entry name" value="GLYCOSYL TRANSFERASE-RELATED"/>
    <property type="match status" value="1"/>
</dbReference>
<dbReference type="Pfam" id="PF01522">
    <property type="entry name" value="Polysacc_deac_1"/>
    <property type="match status" value="1"/>
</dbReference>
<evidence type="ECO:0000259" key="2">
    <source>
        <dbReference type="PROSITE" id="PS51677"/>
    </source>
</evidence>
<protein>
    <recommendedName>
        <fullName evidence="2">NodB homology domain-containing protein</fullName>
    </recommendedName>
</protein>
<dbReference type="EMBL" id="AP023356">
    <property type="protein sequence ID" value="BCJ45999.1"/>
    <property type="molecule type" value="Genomic_DNA"/>
</dbReference>
<feature type="region of interest" description="Disordered" evidence="1">
    <location>
        <begin position="209"/>
        <end position="231"/>
    </location>
</feature>
<dbReference type="InterPro" id="IPR002509">
    <property type="entry name" value="NODB_dom"/>
</dbReference>
<dbReference type="SUPFAM" id="SSF88713">
    <property type="entry name" value="Glycoside hydrolase/deacetylase"/>
    <property type="match status" value="1"/>
</dbReference>
<gene>
    <name evidence="3" type="ORF">Aiant_66560</name>
</gene>
<feature type="region of interest" description="Disordered" evidence="1">
    <location>
        <begin position="260"/>
        <end position="295"/>
    </location>
</feature>
<dbReference type="InterPro" id="IPR050248">
    <property type="entry name" value="Polysacc_deacetylase_ArnD"/>
</dbReference>
<feature type="compositionally biased region" description="Pro residues" evidence="1">
    <location>
        <begin position="212"/>
        <end position="224"/>
    </location>
</feature>
<organism evidence="3 4">
    <name type="scientific">Actinoplanes ianthinogenes</name>
    <dbReference type="NCBI Taxonomy" id="122358"/>
    <lineage>
        <taxon>Bacteria</taxon>
        <taxon>Bacillati</taxon>
        <taxon>Actinomycetota</taxon>
        <taxon>Actinomycetes</taxon>
        <taxon>Micromonosporales</taxon>
        <taxon>Micromonosporaceae</taxon>
        <taxon>Actinoplanes</taxon>
    </lineage>
</organism>
<evidence type="ECO:0000313" key="3">
    <source>
        <dbReference type="EMBL" id="BCJ45999.1"/>
    </source>
</evidence>
<keyword evidence="4" id="KW-1185">Reference proteome</keyword>
<dbReference type="Proteomes" id="UP000676967">
    <property type="component" value="Chromosome"/>
</dbReference>
<feature type="region of interest" description="Disordered" evidence="1">
    <location>
        <begin position="1"/>
        <end position="39"/>
    </location>
</feature>
<name>A0ABN6CPE2_9ACTN</name>
<sequence length="501" mass="52870">MPEEPRVTKPGGTTPDQRGDEAPTEAVPALPEAETDDRTVALTAVPDVDEETVTLPETDETISVHPETDEKTVTLSEVPDEEEKTVTLTAAQADDETVAPASTPEEDDETIALTSAPEADDETVALTSAPEADEKTVALTSAPEADEMTVALSAVPETDEKTVTLSAVPETDEKTVTLSAAAKPADEATVMFRAERPPVPVQPAAQATTVLPPAPPAAPAPPGGSRPSGIPLTRRRLLLGLSGVAGTALAATAAVALTTTDDPVTSPSKPAVPAQPTTTKPRVPESTTTTAPVLPVQRKPISTLAEYAKAAGKPAFPSDAVALTIDDGPHPIWTPKILRLLEKYQVPALFCMIGNQVLGHETVAQLVTKDGHQLANHTWSHPTHLGKKAKTIAEREIRKAQSKIVKTTGYEPKLFRSPGGDWSPQLLRDVAQAGLLPLDWSNDPRDWTMPGAPAIEHRMLAARPGQILLCHDGGGDRSQTYQALSVVLPQLKARGLQFVAL</sequence>
<feature type="region of interest" description="Disordered" evidence="1">
    <location>
        <begin position="90"/>
        <end position="110"/>
    </location>
</feature>
<feature type="compositionally biased region" description="Polar residues" evidence="1">
    <location>
        <begin position="275"/>
        <end position="291"/>
    </location>
</feature>
<dbReference type="Gene3D" id="3.20.20.370">
    <property type="entry name" value="Glycoside hydrolase/deacetylase"/>
    <property type="match status" value="1"/>
</dbReference>
<evidence type="ECO:0000256" key="1">
    <source>
        <dbReference type="SAM" id="MobiDB-lite"/>
    </source>
</evidence>
<accession>A0ABN6CPE2</accession>
<feature type="domain" description="NodB homology" evidence="2">
    <location>
        <begin position="319"/>
        <end position="499"/>
    </location>
</feature>
<reference evidence="3 4" key="1">
    <citation type="submission" date="2020-08" db="EMBL/GenBank/DDBJ databases">
        <title>Whole genome shotgun sequence of Actinoplanes ianthinogenes NBRC 13996.</title>
        <authorList>
            <person name="Komaki H."/>
            <person name="Tamura T."/>
        </authorList>
    </citation>
    <scope>NUCLEOTIDE SEQUENCE [LARGE SCALE GENOMIC DNA]</scope>
    <source>
        <strain evidence="3 4">NBRC 13996</strain>
    </source>
</reference>
<feature type="region of interest" description="Disordered" evidence="1">
    <location>
        <begin position="65"/>
        <end position="84"/>
    </location>
</feature>
<dbReference type="CDD" id="cd10917">
    <property type="entry name" value="CE4_NodB_like_6s_7s"/>
    <property type="match status" value="1"/>
</dbReference>
<dbReference type="PROSITE" id="PS51677">
    <property type="entry name" value="NODB"/>
    <property type="match status" value="1"/>
</dbReference>
<proteinExistence type="predicted"/>
<evidence type="ECO:0000313" key="4">
    <source>
        <dbReference type="Proteomes" id="UP000676967"/>
    </source>
</evidence>